<protein>
    <recommendedName>
        <fullName evidence="1">Thioredoxin domain-containing protein</fullName>
    </recommendedName>
</protein>
<dbReference type="CDD" id="cd02947">
    <property type="entry name" value="TRX_family"/>
    <property type="match status" value="1"/>
</dbReference>
<evidence type="ECO:0000313" key="2">
    <source>
        <dbReference type="EMBL" id="AKB36301.1"/>
    </source>
</evidence>
<dbReference type="NCBIfam" id="TIGR03804">
    <property type="entry name" value="para_beta_helix"/>
    <property type="match status" value="3"/>
</dbReference>
<dbReference type="AlphaFoldDB" id="A0A0E3LCX9"/>
<dbReference type="InterPro" id="IPR036249">
    <property type="entry name" value="Thioredoxin-like_sf"/>
</dbReference>
<dbReference type="EMBL" id="CP009508">
    <property type="protein sequence ID" value="AKB36301.1"/>
    <property type="molecule type" value="Genomic_DNA"/>
</dbReference>
<dbReference type="InterPro" id="IPR007742">
    <property type="entry name" value="NosD_dom"/>
</dbReference>
<sequence length="498" mass="53696">MKGSSIQIISIFFVFMLGPAVTQAGAAVIIVDDSGGGNYSSIQKAVDNAQNGDTILVSPGVYQENIIVDKELTIISHSTLSGDQTNRILIIGTVPNNDVFSVNSNSVTIDGFHILGYQPGTDGPGAGIHLEGVQDCSLSNNTLIFNGQGILLNDSQGNYLDSNFINLGDCGITLGGSEDNILSNNIVVTNKQGISLHNSVNNTLVNNTADSNTIGFFLGMAHGNKLAYNHILNNEYGIFGQAAEHNTLVDNGLYLNGIGVCFNESSDNALYRNEFINLLNAVDKGNNLWNSSSEGNFWNDHSGKDTDGNGIADTPYLINRTTGSMDYMPEVNETLSNNNSENTSEKINALISLLNKGYSISSRNQEKGAVVEITRLEQINTSLQEGPVFLRIGAEWCSLCRAMSSTVNELASEYGETATIILIDADRNPDLKTYFGVGHIPDFSVIVGVENGEYVYMKSDGNVSKNRDQARLVGIMDKEVLEKVLDLALLHERQVKSG</sequence>
<reference evidence="2 3" key="1">
    <citation type="submission" date="2014-07" db="EMBL/GenBank/DDBJ databases">
        <title>Methanogenic archaea and the global carbon cycle.</title>
        <authorList>
            <person name="Henriksen J.R."/>
            <person name="Luke J."/>
            <person name="Reinhart S."/>
            <person name="Benedict M.N."/>
            <person name="Youngblut N.D."/>
            <person name="Metcalf M.E."/>
            <person name="Whitaker R.J."/>
            <person name="Metcalf W.W."/>
        </authorList>
    </citation>
    <scope>NUCLEOTIDE SEQUENCE [LARGE SCALE GENOMIC DNA]</scope>
    <source>
        <strain evidence="2 3">C2J</strain>
    </source>
</reference>
<gene>
    <name evidence="2" type="ORF">MSSAC_1711</name>
</gene>
<dbReference type="PANTHER" id="PTHR45663:SF11">
    <property type="entry name" value="GEO12009P1"/>
    <property type="match status" value="1"/>
</dbReference>
<dbReference type="PANTHER" id="PTHR45663">
    <property type="entry name" value="GEO12009P1"/>
    <property type="match status" value="1"/>
</dbReference>
<dbReference type="SMART" id="SM00710">
    <property type="entry name" value="PbH1"/>
    <property type="match status" value="6"/>
</dbReference>
<dbReference type="SUPFAM" id="SSF52833">
    <property type="entry name" value="Thioredoxin-like"/>
    <property type="match status" value="1"/>
</dbReference>
<dbReference type="Gene3D" id="3.40.30.10">
    <property type="entry name" value="Glutaredoxin"/>
    <property type="match status" value="1"/>
</dbReference>
<dbReference type="GO" id="GO:0015035">
    <property type="term" value="F:protein-disulfide reductase activity"/>
    <property type="evidence" value="ECO:0007669"/>
    <property type="project" value="TreeGrafter"/>
</dbReference>
<dbReference type="PATRIC" id="fig|1434118.4.peg.2181"/>
<dbReference type="InterPro" id="IPR012334">
    <property type="entry name" value="Pectin_lyas_fold"/>
</dbReference>
<dbReference type="Gene3D" id="2.160.20.10">
    <property type="entry name" value="Single-stranded right-handed beta-helix, Pectin lyase-like"/>
    <property type="match status" value="1"/>
</dbReference>
<name>A0A0E3LCX9_9EURY</name>
<dbReference type="PROSITE" id="PS51352">
    <property type="entry name" value="THIOREDOXIN_2"/>
    <property type="match status" value="1"/>
</dbReference>
<evidence type="ECO:0000259" key="1">
    <source>
        <dbReference type="PROSITE" id="PS51352"/>
    </source>
</evidence>
<accession>A0A0E3LCX9</accession>
<dbReference type="FunFam" id="3.40.30.10:FF:000423">
    <property type="entry name" value="Thiol:disulfide interchange protein"/>
    <property type="match status" value="1"/>
</dbReference>
<evidence type="ECO:0000313" key="3">
    <source>
        <dbReference type="Proteomes" id="UP000033123"/>
    </source>
</evidence>
<dbReference type="HOGENOM" id="CLU_042496_0_0_2"/>
<dbReference type="InterPro" id="IPR022441">
    <property type="entry name" value="Para_beta_helix_rpt-2"/>
</dbReference>
<dbReference type="InterPro" id="IPR011050">
    <property type="entry name" value="Pectin_lyase_fold/virulence"/>
</dbReference>
<dbReference type="InterPro" id="IPR013766">
    <property type="entry name" value="Thioredoxin_domain"/>
</dbReference>
<dbReference type="SUPFAM" id="SSF51126">
    <property type="entry name" value="Pectin lyase-like"/>
    <property type="match status" value="1"/>
</dbReference>
<dbReference type="Pfam" id="PF00085">
    <property type="entry name" value="Thioredoxin"/>
    <property type="match status" value="1"/>
</dbReference>
<feature type="domain" description="Thioredoxin" evidence="1">
    <location>
        <begin position="351"/>
        <end position="490"/>
    </location>
</feature>
<dbReference type="InterPro" id="IPR006626">
    <property type="entry name" value="PbH1"/>
</dbReference>
<organism evidence="2 3">
    <name type="scientific">Methanosarcina siciliae C2J</name>
    <dbReference type="NCBI Taxonomy" id="1434118"/>
    <lineage>
        <taxon>Archaea</taxon>
        <taxon>Methanobacteriati</taxon>
        <taxon>Methanobacteriota</taxon>
        <taxon>Stenosarchaea group</taxon>
        <taxon>Methanomicrobia</taxon>
        <taxon>Methanosarcinales</taxon>
        <taxon>Methanosarcinaceae</taxon>
        <taxon>Methanosarcina</taxon>
    </lineage>
</organism>
<dbReference type="Pfam" id="PF05048">
    <property type="entry name" value="NosD"/>
    <property type="match status" value="1"/>
</dbReference>
<dbReference type="KEGG" id="msj:MSSAC_1711"/>
<dbReference type="GO" id="GO:0005737">
    <property type="term" value="C:cytoplasm"/>
    <property type="evidence" value="ECO:0007669"/>
    <property type="project" value="TreeGrafter"/>
</dbReference>
<proteinExistence type="predicted"/>
<dbReference type="Proteomes" id="UP000033123">
    <property type="component" value="Chromosome"/>
</dbReference>